<keyword evidence="2" id="KW-0238">DNA-binding</keyword>
<comment type="caution">
    <text evidence="6">The sequence shown here is derived from an EMBL/GenBank/DDBJ whole genome shotgun (WGS) entry which is preliminary data.</text>
</comment>
<dbReference type="CDD" id="cd07377">
    <property type="entry name" value="WHTH_GntR"/>
    <property type="match status" value="1"/>
</dbReference>
<dbReference type="InterPro" id="IPR000524">
    <property type="entry name" value="Tscrpt_reg_HTH_GntR"/>
</dbReference>
<dbReference type="PANTHER" id="PTHR38445">
    <property type="entry name" value="HTH-TYPE TRANSCRIPTIONAL REPRESSOR YTRA"/>
    <property type="match status" value="1"/>
</dbReference>
<evidence type="ECO:0000256" key="3">
    <source>
        <dbReference type="ARBA" id="ARBA00023163"/>
    </source>
</evidence>
<proteinExistence type="predicted"/>
<keyword evidence="1" id="KW-0805">Transcription regulation</keyword>
<sequence>MFTLDAHSIDKNLPVPVGTQLHGLLSYMLAFGGFAYGERLPSVRKLAADLGIAPMTVVQVYHQLRDSGLIEMRQGSGAYAARPPVIEGSKPSAMALLHEDIARLLQRAAEINLSTMALVSMINAQSAMQLSHRALKIAFICIFPEAGSDYVRQIQPYLAPGDDVTLLTFDEISQPGPALQACRDADLILTFAHREADARRLTQSEQVLGLRLIPSQKTRQELAGLDPRAKVLGVTYLKDYIAIMRPSIREFAPCQRDQRHLVLVRDAGRRYRRKRCRDLCDRRRSYRGDGAPLDPMFRVPPCARSRRAGYDPRAETGPDPAGSA</sequence>
<dbReference type="SMART" id="SM00345">
    <property type="entry name" value="HTH_GNTR"/>
    <property type="match status" value="1"/>
</dbReference>
<feature type="domain" description="HTH gntR-type" evidence="5">
    <location>
        <begin position="15"/>
        <end position="83"/>
    </location>
</feature>
<dbReference type="SUPFAM" id="SSF46785">
    <property type="entry name" value="Winged helix' DNA-binding domain"/>
    <property type="match status" value="1"/>
</dbReference>
<evidence type="ECO:0000313" key="7">
    <source>
        <dbReference type="Proteomes" id="UP001243846"/>
    </source>
</evidence>
<evidence type="ECO:0000256" key="4">
    <source>
        <dbReference type="SAM" id="MobiDB-lite"/>
    </source>
</evidence>
<protein>
    <submittedName>
        <fullName evidence="6">GntR family transcriptional regulator</fullName>
    </submittedName>
</protein>
<evidence type="ECO:0000259" key="5">
    <source>
        <dbReference type="PROSITE" id="PS50949"/>
    </source>
</evidence>
<evidence type="ECO:0000256" key="1">
    <source>
        <dbReference type="ARBA" id="ARBA00023015"/>
    </source>
</evidence>
<keyword evidence="3" id="KW-0804">Transcription</keyword>
<dbReference type="PROSITE" id="PS50949">
    <property type="entry name" value="HTH_GNTR"/>
    <property type="match status" value="1"/>
</dbReference>
<gene>
    <name evidence="6" type="ORF">QWZ10_21135</name>
</gene>
<dbReference type="Pfam" id="PF00392">
    <property type="entry name" value="GntR"/>
    <property type="match status" value="1"/>
</dbReference>
<dbReference type="InterPro" id="IPR036390">
    <property type="entry name" value="WH_DNA-bd_sf"/>
</dbReference>
<evidence type="ECO:0000313" key="6">
    <source>
        <dbReference type="EMBL" id="MDN3713627.1"/>
    </source>
</evidence>
<accession>A0ABT8DA13</accession>
<keyword evidence="7" id="KW-1185">Reference proteome</keyword>
<dbReference type="EMBL" id="JAUFRC010000002">
    <property type="protein sequence ID" value="MDN3713627.1"/>
    <property type="molecule type" value="Genomic_DNA"/>
</dbReference>
<dbReference type="Proteomes" id="UP001243846">
    <property type="component" value="Unassembled WGS sequence"/>
</dbReference>
<evidence type="ECO:0000256" key="2">
    <source>
        <dbReference type="ARBA" id="ARBA00023125"/>
    </source>
</evidence>
<dbReference type="Gene3D" id="1.10.10.10">
    <property type="entry name" value="Winged helix-like DNA-binding domain superfamily/Winged helix DNA-binding domain"/>
    <property type="match status" value="1"/>
</dbReference>
<feature type="region of interest" description="Disordered" evidence="4">
    <location>
        <begin position="297"/>
        <end position="324"/>
    </location>
</feature>
<reference evidence="7" key="1">
    <citation type="journal article" date="2019" name="Int. J. Syst. Evol. Microbiol.">
        <title>The Global Catalogue of Microorganisms (GCM) 10K type strain sequencing project: providing services to taxonomists for standard genome sequencing and annotation.</title>
        <authorList>
            <consortium name="The Broad Institute Genomics Platform"/>
            <consortium name="The Broad Institute Genome Sequencing Center for Infectious Disease"/>
            <person name="Wu L."/>
            <person name="Ma J."/>
        </authorList>
    </citation>
    <scope>NUCLEOTIDE SEQUENCE [LARGE SCALE GENOMIC DNA]</scope>
    <source>
        <strain evidence="7">CECT 8482</strain>
    </source>
</reference>
<dbReference type="InterPro" id="IPR036388">
    <property type="entry name" value="WH-like_DNA-bd_sf"/>
</dbReference>
<name>A0ABT8DA13_9RHOB</name>
<dbReference type="PANTHER" id="PTHR38445:SF7">
    <property type="entry name" value="GNTR-FAMILY TRANSCRIPTIONAL REGULATOR"/>
    <property type="match status" value="1"/>
</dbReference>
<organism evidence="6 7">
    <name type="scientific">Paracoccus cavernae</name>
    <dbReference type="NCBI Taxonomy" id="1571207"/>
    <lineage>
        <taxon>Bacteria</taxon>
        <taxon>Pseudomonadati</taxon>
        <taxon>Pseudomonadota</taxon>
        <taxon>Alphaproteobacteria</taxon>
        <taxon>Rhodobacterales</taxon>
        <taxon>Paracoccaceae</taxon>
        <taxon>Paracoccus</taxon>
    </lineage>
</organism>